<dbReference type="Gene3D" id="3.40.50.1110">
    <property type="entry name" value="SGNH hydrolase"/>
    <property type="match status" value="1"/>
</dbReference>
<sequence>GAPVGKRSGKLTAGFGSQHHIGTGKIGPELTFGIYMHKMLNEPVLLIKTAWGGKSLHTDFRSPSAGPDVLNVPIDEKKKAAKKEAAGKYYGLMIEHVKEVLADPKSVYPDYDPKEGYELAGFVWFQGFHYLGSAKFFGQIGKAFAEALVELK</sequence>
<accession>X1EPM6</accession>
<dbReference type="SUPFAM" id="SSF52266">
    <property type="entry name" value="SGNH hydrolase"/>
    <property type="match status" value="1"/>
</dbReference>
<feature type="non-terminal residue" evidence="1">
    <location>
        <position position="1"/>
    </location>
</feature>
<dbReference type="AlphaFoldDB" id="X1EPM6"/>
<reference evidence="1" key="1">
    <citation type="journal article" date="2014" name="Front. Microbiol.">
        <title>High frequency of phylogenetically diverse reductive dehalogenase-homologous genes in deep subseafloor sedimentary metagenomes.</title>
        <authorList>
            <person name="Kawai M."/>
            <person name="Futagami T."/>
            <person name="Toyoda A."/>
            <person name="Takaki Y."/>
            <person name="Nishi S."/>
            <person name="Hori S."/>
            <person name="Arai W."/>
            <person name="Tsubouchi T."/>
            <person name="Morono Y."/>
            <person name="Uchiyama I."/>
            <person name="Ito T."/>
            <person name="Fujiyama A."/>
            <person name="Inagaki F."/>
            <person name="Takami H."/>
        </authorList>
    </citation>
    <scope>NUCLEOTIDE SEQUENCE</scope>
    <source>
        <strain evidence="1">Expedition CK06-06</strain>
    </source>
</reference>
<protein>
    <submittedName>
        <fullName evidence="1">Uncharacterized protein</fullName>
    </submittedName>
</protein>
<comment type="caution">
    <text evidence="1">The sequence shown here is derived from an EMBL/GenBank/DDBJ whole genome shotgun (WGS) entry which is preliminary data.</text>
</comment>
<dbReference type="EMBL" id="BART01029771">
    <property type="protein sequence ID" value="GAH10588.1"/>
    <property type="molecule type" value="Genomic_DNA"/>
</dbReference>
<evidence type="ECO:0000313" key="1">
    <source>
        <dbReference type="EMBL" id="GAH10588.1"/>
    </source>
</evidence>
<name>X1EPM6_9ZZZZ</name>
<gene>
    <name evidence="1" type="ORF">S01H4_52161</name>
</gene>
<proteinExistence type="predicted"/>
<dbReference type="InterPro" id="IPR036514">
    <property type="entry name" value="SGNH_hydro_sf"/>
</dbReference>
<organism evidence="1">
    <name type="scientific">marine sediment metagenome</name>
    <dbReference type="NCBI Taxonomy" id="412755"/>
    <lineage>
        <taxon>unclassified sequences</taxon>
        <taxon>metagenomes</taxon>
        <taxon>ecological metagenomes</taxon>
    </lineage>
</organism>